<keyword evidence="2" id="KW-1185">Reference proteome</keyword>
<dbReference type="Proteomes" id="UP001204142">
    <property type="component" value="Unassembled WGS sequence"/>
</dbReference>
<protein>
    <submittedName>
        <fullName evidence="1">Uncharacterized protein</fullName>
    </submittedName>
</protein>
<reference evidence="1 2" key="1">
    <citation type="submission" date="2022-07" db="EMBL/GenBank/DDBJ databases">
        <authorList>
            <person name="Xamxidin M."/>
            <person name="Wu M."/>
        </authorList>
    </citation>
    <scope>NUCLEOTIDE SEQUENCE [LARGE SCALE GENOMIC DNA]</scope>
    <source>
        <strain evidence="1 2">NBRC 111650</strain>
    </source>
</reference>
<evidence type="ECO:0000313" key="2">
    <source>
        <dbReference type="Proteomes" id="UP001204142"/>
    </source>
</evidence>
<accession>A0ABT1WFK9</accession>
<gene>
    <name evidence="1" type="ORF">NQT62_07645</name>
</gene>
<dbReference type="EMBL" id="JANIGO010000002">
    <property type="protein sequence ID" value="MCQ8896306.1"/>
    <property type="molecule type" value="Genomic_DNA"/>
</dbReference>
<comment type="caution">
    <text evidence="1">The sequence shown here is derived from an EMBL/GenBank/DDBJ whole genome shotgun (WGS) entry which is preliminary data.</text>
</comment>
<sequence length="107" mass="11854">MADTHRVEIDLNVLMRLVSEVAAEDPLDYADLPVDEALLRQACCQGALNILEHAASFNAEDLIYVLLSAMAKLIEENVLLQAQNLERGAQVRGELVAQILERAKRGR</sequence>
<proteinExistence type="predicted"/>
<organism evidence="1 2">
    <name type="scientific">Limnobacter humi</name>
    <dbReference type="NCBI Taxonomy" id="1778671"/>
    <lineage>
        <taxon>Bacteria</taxon>
        <taxon>Pseudomonadati</taxon>
        <taxon>Pseudomonadota</taxon>
        <taxon>Betaproteobacteria</taxon>
        <taxon>Burkholderiales</taxon>
        <taxon>Burkholderiaceae</taxon>
        <taxon>Limnobacter</taxon>
    </lineage>
</organism>
<evidence type="ECO:0000313" key="1">
    <source>
        <dbReference type="EMBL" id="MCQ8896306.1"/>
    </source>
</evidence>
<name>A0ABT1WFK9_9BURK</name>
<dbReference type="RefSeq" id="WP_256764076.1">
    <property type="nucleotide sequence ID" value="NZ_JANIGO010000002.1"/>
</dbReference>